<proteinExistence type="predicted"/>
<dbReference type="EMBL" id="CM034387">
    <property type="protein sequence ID" value="KAJ0183979.1"/>
    <property type="molecule type" value="Genomic_DNA"/>
</dbReference>
<sequence length="2592" mass="281830">MPQCIIPECMDPFLNPFVQARWRIYRCQLNTQEESCCCSCNSDAMFEVMKSLYDCYKKKNCDHCNCILCGHLPREERRLGEMRKSVTKVGVGVDTASAKVRKEKAKSAEKILADKTKSAAEKEKALEQLASEGIPLPEGKTVSQKAVVKKVKTKLGVVSKKASSVKAVSSEKLRKAKAAGLLTPIEGKSPEQKEKILRGLVSAGIPLPEGKTASDKKLIHKVRTEMGLPPEPKTSAEKEKYKKAMAAGLVTPLEGKSAVQKEKILKSQAEMGLPLPEGRTPSEKALIAKVKASARPPSEGGRKEETLPEKVRKAKASGLMTPLTGKTPEQREKIVRGLAMQGLPIPEGKTASEKEIIDKVRQELGLPPEPKTSAERDKYQKAQEQGLIVPLDGKSPAQKEKILRGLFDLGVPLPEGRTPSEKSIIGKVKAGLRAPSVAMSEKLRKAKAAGLLTPLTGKTPEQKEKIIRGLAMQGLPLPDAKTPSEAKLMDKVRLDLGLPPEPKTATDKQKYAKAQAQGLIVPLEGKTPSQKEAILKGLIDKGLTLPEGRTPSEKSLIAKVKAGAPSRGTTLSEKMRKAKAAGVVTPLEGKTPEQKEKVLRGMALHGLPLPEGITASETKLIDKVRADLGLPPEGKSASEKEKYKKAMEAGIITPLEGKSAAQKENILRKQAEMGLPLPEGRTLSEKALIDRIRAEVSPAARKKTKSRATMAILGGRPPLPVEEAKALDEKTAKVMKEGKGPVDECICDILTPEKDRKVSSKRTRVPSGKIPSRITSEKLKAAKAAGLLTPLEGKTPEQKEKILRGLAKSGLPLPEAKTASEKKLVDKVRTELGLPPEPKSQAQREKYSKAQAAGFITPLEGKTPTQKEKILKSQAQMGIPLPEGRTPSEKELIKKVKAEIGAPSVVPSVAGMTSEKIRKAKATGLLTPLQGKSPEEKEKVLKARVAAGLPLPEGKTVSDKELIKKVKAATGYISPEGKTPSEKARIHKARRETQRFPTLVGKSPSQKEKILKSLAKEGLPLPEGTTASEKALIDKIRAEIKPSRIPSEKLRAAKAAGLLTPLEGKTPAQKEQILKGLAKAGIPLPEGKTASEKDLIQKVRKEMGLPPEPKTPSMKEKYKSAQAAGIVTPLEGKTPSQKESILKKIKQAGIDLPEGRTPSEKSLIRQVKASVAAVPSEKLRAAKAAGLLTPLEGKTPAQKEKILRGLAKAGIPLPEGKTASEKDLVQKVRKDMALPPEPKTPSMKEKYKSAQAAGIITPLEGKSPSQKEAALKKMREAGIELPEGRTASEKSLIRHVKVAVPSEKLRASKAAGILTPLEGKTPAQKEAILKKMKEAGLQLPEGKTASEKSMIRKIKSAPPSARPSRRVSLGPPALPPEERRKLDEKTAKNVKEGKGPVDECICGLLTPQSERILEKGRPSRKTRGVVGRLSALAGKSPAEKEKTLRNMAMQGIGLPEGETASEKKLIDKVRTEMGLPPEPKSTSDKKKYDKALSEGLIVPLEGKSDSEKERILKSQAEAGLPLPVGRSPSEKALIAKVKAETKARLSVPSAVTKIPSEKLRKAKAAGLLTPLEGKSSAQKEKILRGLAEAGLPLPDGKTPSEKSLVNKIKTEYGVPPVPKTASEKEIVKKAKADGLFTPLTGKSSTEKEKILKGLAEAGLPMPEGKTASEKSLVKKIRTAAGLPPEPTPSERRRSIKTKSKKVGVGAGKVSAKGVGSRARYPPPPGITEELEEITKTTTCDRGCGCDKKKIRFKHSYVKIKVTSPDISSLCPCPNECIPGVKGGIFTDNEGIKVTVGRAVGLPYFFMEPSTKIPLNTIEYSGNNLTLTNNTHNKDSYIELPARFDSDLLSCKLIQEYKNVTYNSGSAESTSRYCCQKDNATYCNTEKPKLDKSKSNCYTSVSDKWFCTTDNAFVDISVKSSFDSIIIIKTESSLSFSTSSYVENSLGTVSIISLVDSSFSSHSSPYLCYSKTEDSFSDSESAEEIEYFTKEIDYSMVGSIDRNTQETSIMPFSERIKKYEFASPKDVIIFRMSESNIRKDNKYMSKYKEHQEDEEIIQNYKDYEPIFVINDLNSDHHIMAMVDQIISQKLVEDTSSIFVVVPTSDECDTDTSYKTFSSTICINMSKIFTKFSNNDENNDNTKLATRTLHSKNTQTKQKETCSKILFTVYSGDITRNACVRSRTKCRNIYCQANLKVKSHSVSVRGVSMDTTQDRPCCCTPNMPCTTNYSLDHCVASAVSEFMSPIITDQSVAQALDAEKLPMNDIYPNSPLAIPSNPTLIRICRVPPCSGYKTCHDVKNPAQRPPDPCGLLKEKQIEDPSYRPNINQPCTCSPEKLMGLLMSAKDRKTVGVGGPDTTSAESKTSGKKKENTKCNKCGLPLAKQGTKGGRSTSCQCQLNADVETGTVSKKLKKSKRNKNKVEPCQCKKEEPVTSTDDEDPYILIDEKQMRKMQSDMTHMTSGFRMNKKKRPPKSPPPEPEPLMTLEEALMYLEAYASLSESTDENSDSGVDGKKKKKKKKGKESQCECPQQSEPIPEPEPEPELEPEEPLKGFKFTIGAKGSGSKGLSGVCCFDLIQTSNYLVTPPSSSETTMW</sequence>
<comment type="caution">
    <text evidence="1">The sequence shown here is derived from an EMBL/GenBank/DDBJ whole genome shotgun (WGS) entry which is preliminary data.</text>
</comment>
<evidence type="ECO:0000313" key="1">
    <source>
        <dbReference type="EMBL" id="KAJ0183979.1"/>
    </source>
</evidence>
<organism evidence="1 2">
    <name type="scientific">Dendrolimus kikuchii</name>
    <dbReference type="NCBI Taxonomy" id="765133"/>
    <lineage>
        <taxon>Eukaryota</taxon>
        <taxon>Metazoa</taxon>
        <taxon>Ecdysozoa</taxon>
        <taxon>Arthropoda</taxon>
        <taxon>Hexapoda</taxon>
        <taxon>Insecta</taxon>
        <taxon>Pterygota</taxon>
        <taxon>Neoptera</taxon>
        <taxon>Endopterygota</taxon>
        <taxon>Lepidoptera</taxon>
        <taxon>Glossata</taxon>
        <taxon>Ditrysia</taxon>
        <taxon>Bombycoidea</taxon>
        <taxon>Lasiocampidae</taxon>
        <taxon>Dendrolimus</taxon>
    </lineage>
</organism>
<gene>
    <name evidence="1" type="ORF">K1T71_000402</name>
</gene>
<keyword evidence="2" id="KW-1185">Reference proteome</keyword>
<reference evidence="1 2" key="1">
    <citation type="journal article" date="2021" name="Front. Genet.">
        <title>Chromosome-Level Genome Assembly Reveals Significant Gene Expansion in the Toll and IMD Signaling Pathways of Dendrolimus kikuchii.</title>
        <authorList>
            <person name="Zhou J."/>
            <person name="Wu P."/>
            <person name="Xiong Z."/>
            <person name="Liu N."/>
            <person name="Zhao N."/>
            <person name="Ji M."/>
            <person name="Qiu Y."/>
            <person name="Yang B."/>
        </authorList>
    </citation>
    <scope>NUCLEOTIDE SEQUENCE [LARGE SCALE GENOMIC DNA]</scope>
    <source>
        <strain evidence="1">Ann1</strain>
    </source>
</reference>
<protein>
    <submittedName>
        <fullName evidence="1">Uncharacterized protein</fullName>
    </submittedName>
</protein>
<dbReference type="Proteomes" id="UP000824533">
    <property type="component" value="Linkage Group LG01"/>
</dbReference>
<evidence type="ECO:0000313" key="2">
    <source>
        <dbReference type="Proteomes" id="UP000824533"/>
    </source>
</evidence>
<accession>A0ACC1DJ17</accession>
<name>A0ACC1DJ17_9NEOP</name>